<evidence type="ECO:0000256" key="1">
    <source>
        <dbReference type="ARBA" id="ARBA00023125"/>
    </source>
</evidence>
<comment type="caution">
    <text evidence="3">The sequence shown here is derived from an EMBL/GenBank/DDBJ whole genome shotgun (WGS) entry which is preliminary data.</text>
</comment>
<dbReference type="RefSeq" id="WP_015077011.1">
    <property type="nucleotide sequence ID" value="NZ_CBCPJP010000001.1"/>
</dbReference>
<dbReference type="Pfam" id="PF01381">
    <property type="entry name" value="HTH_3"/>
    <property type="match status" value="1"/>
</dbReference>
<evidence type="ECO:0000259" key="2">
    <source>
        <dbReference type="PROSITE" id="PS50943"/>
    </source>
</evidence>
<dbReference type="CDD" id="cd00093">
    <property type="entry name" value="HTH_XRE"/>
    <property type="match status" value="1"/>
</dbReference>
<reference evidence="3" key="1">
    <citation type="submission" date="2023-08" db="EMBL/GenBank/DDBJ databases">
        <title>Genomic characterization of piscicolin 126 produced by Carnobacterium maltaromaticum CM22 strain isolated from salmon (Salmo salar).</title>
        <authorList>
            <person name="Gonzalez-Gragera E."/>
            <person name="Garcia-Lopez J.D."/>
            <person name="Teso-Perez C."/>
            <person name="Gimenez-Hernandez I."/>
            <person name="Peralta-Sanchez J.M."/>
            <person name="Valdivia E."/>
            <person name="Montalban-Lopez M."/>
            <person name="Martin-Platero A.M."/>
            <person name="Banos A."/>
            <person name="Martinez-Bueno M."/>
        </authorList>
    </citation>
    <scope>NUCLEOTIDE SEQUENCE</scope>
    <source>
        <strain evidence="3">CM22</strain>
    </source>
</reference>
<dbReference type="Gene3D" id="1.10.260.40">
    <property type="entry name" value="lambda repressor-like DNA-binding domains"/>
    <property type="match status" value="1"/>
</dbReference>
<sequence>MTNQLNENDQMVLSLAGNLKRLRKANKLSLEGLADQTGVSKLTINKIEQGKTNPTIGVLWKIANGLGVTLMELLESEEVVLLRGDENFTIFSDDNQWALAPLVTNLNKSETFRARLAPTSMYTPESHPNGSKEVITVLEGELTLIVGGTTYLLKKSDTIRFAANLPHVYQNNSDQPVELHLTMTSDY</sequence>
<dbReference type="Proteomes" id="UP001290462">
    <property type="component" value="Unassembled WGS sequence"/>
</dbReference>
<evidence type="ECO:0000313" key="3">
    <source>
        <dbReference type="EMBL" id="MDZ5758562.1"/>
    </source>
</evidence>
<dbReference type="InterPro" id="IPR011051">
    <property type="entry name" value="RmlC_Cupin_sf"/>
</dbReference>
<protein>
    <submittedName>
        <fullName evidence="3">XRE family transcriptional regulator</fullName>
    </submittedName>
</protein>
<dbReference type="InterPro" id="IPR010982">
    <property type="entry name" value="Lambda_DNA-bd_dom_sf"/>
</dbReference>
<dbReference type="InterPro" id="IPR050807">
    <property type="entry name" value="TransReg_Diox_bact_type"/>
</dbReference>
<accession>A0AAW9K4D9</accession>
<dbReference type="PROSITE" id="PS50943">
    <property type="entry name" value="HTH_CROC1"/>
    <property type="match status" value="1"/>
</dbReference>
<dbReference type="Gene3D" id="2.60.120.10">
    <property type="entry name" value="Jelly Rolls"/>
    <property type="match status" value="1"/>
</dbReference>
<organism evidence="3 4">
    <name type="scientific">Carnobacterium maltaromaticum</name>
    <name type="common">Carnobacterium piscicola</name>
    <dbReference type="NCBI Taxonomy" id="2751"/>
    <lineage>
        <taxon>Bacteria</taxon>
        <taxon>Bacillati</taxon>
        <taxon>Bacillota</taxon>
        <taxon>Bacilli</taxon>
        <taxon>Lactobacillales</taxon>
        <taxon>Carnobacteriaceae</taxon>
        <taxon>Carnobacterium</taxon>
    </lineage>
</organism>
<feature type="domain" description="HTH cro/C1-type" evidence="2">
    <location>
        <begin position="19"/>
        <end position="73"/>
    </location>
</feature>
<dbReference type="InterPro" id="IPR013096">
    <property type="entry name" value="Cupin_2"/>
</dbReference>
<dbReference type="AlphaFoldDB" id="A0AAW9K4D9"/>
<dbReference type="SUPFAM" id="SSF47413">
    <property type="entry name" value="lambda repressor-like DNA-binding domains"/>
    <property type="match status" value="1"/>
</dbReference>
<name>A0AAW9K4D9_CARML</name>
<dbReference type="PANTHER" id="PTHR46797">
    <property type="entry name" value="HTH-TYPE TRANSCRIPTIONAL REGULATOR"/>
    <property type="match status" value="1"/>
</dbReference>
<dbReference type="EMBL" id="JAVBVO010000003">
    <property type="protein sequence ID" value="MDZ5758562.1"/>
    <property type="molecule type" value="Genomic_DNA"/>
</dbReference>
<dbReference type="SMART" id="SM00530">
    <property type="entry name" value="HTH_XRE"/>
    <property type="match status" value="1"/>
</dbReference>
<gene>
    <name evidence="3" type="ORF">RAK27_07770</name>
</gene>
<dbReference type="GO" id="GO:0005829">
    <property type="term" value="C:cytosol"/>
    <property type="evidence" value="ECO:0007669"/>
    <property type="project" value="TreeGrafter"/>
</dbReference>
<dbReference type="SUPFAM" id="SSF51182">
    <property type="entry name" value="RmlC-like cupins"/>
    <property type="match status" value="1"/>
</dbReference>
<dbReference type="InterPro" id="IPR014710">
    <property type="entry name" value="RmlC-like_jellyroll"/>
</dbReference>
<dbReference type="Pfam" id="PF07883">
    <property type="entry name" value="Cupin_2"/>
    <property type="match status" value="1"/>
</dbReference>
<proteinExistence type="predicted"/>
<evidence type="ECO:0000313" key="4">
    <source>
        <dbReference type="Proteomes" id="UP001290462"/>
    </source>
</evidence>
<dbReference type="GO" id="GO:0003700">
    <property type="term" value="F:DNA-binding transcription factor activity"/>
    <property type="evidence" value="ECO:0007669"/>
    <property type="project" value="TreeGrafter"/>
</dbReference>
<dbReference type="InterPro" id="IPR001387">
    <property type="entry name" value="Cro/C1-type_HTH"/>
</dbReference>
<dbReference type="CDD" id="cd02209">
    <property type="entry name" value="cupin_XRE_C"/>
    <property type="match status" value="1"/>
</dbReference>
<dbReference type="GO" id="GO:0003677">
    <property type="term" value="F:DNA binding"/>
    <property type="evidence" value="ECO:0007669"/>
    <property type="project" value="UniProtKB-KW"/>
</dbReference>
<keyword evidence="1" id="KW-0238">DNA-binding</keyword>
<dbReference type="PANTHER" id="PTHR46797:SF24">
    <property type="entry name" value="DNA-BINDING PHAGE PROTEIN"/>
    <property type="match status" value="1"/>
</dbReference>